<dbReference type="AlphaFoldDB" id="A0A8J9VDZ5"/>
<feature type="non-terminal residue" evidence="1">
    <location>
        <position position="320"/>
    </location>
</feature>
<name>A0A8J9VDZ5_9NEOP</name>
<reference evidence="1" key="1">
    <citation type="submission" date="2021-12" db="EMBL/GenBank/DDBJ databases">
        <authorList>
            <person name="Martin H S."/>
        </authorList>
    </citation>
    <scope>NUCLEOTIDE SEQUENCE</scope>
</reference>
<dbReference type="PANTHER" id="PTHR31649">
    <property type="entry name" value="AGAP009604-PA"/>
    <property type="match status" value="1"/>
</dbReference>
<protein>
    <submittedName>
        <fullName evidence="1">Uncharacterized protein</fullName>
    </submittedName>
</protein>
<gene>
    <name evidence="1" type="ORF">BINO364_LOCUS10337</name>
</gene>
<accession>A0A8J9VDZ5</accession>
<dbReference type="Pfam" id="PF11901">
    <property type="entry name" value="DM9"/>
    <property type="match status" value="1"/>
</dbReference>
<proteinExistence type="predicted"/>
<sequence>MDITKCPGSLLEPYKLFSADSGIIAFKIDCRNYNEKVIKIILMAKKCPHENVITILFGHGMHLVTQSEDINKTYRLPFEISPGLSELVLTWFNNCLCLGKLNDKKLYKLQTIQKKTIIGYIKFHLPAPAKLIIENPEIPLKSLSNKHVEGGALHWVSYNGLQDQPPQNAFIGGFEDGESIYIACANHHRSQCPGKYVPSKGCAFVPWGHLEHRKDEFQILCGYDGMWVKCIEDYIPENAFVAGTSEVNNEHLYIGRAMINSDLIVGKVHMLYKTCYLPYKGAEVECYTYEILVRGNVKELAHSSKSKCSMDPMKSLQPCI</sequence>
<evidence type="ECO:0000313" key="2">
    <source>
        <dbReference type="Proteomes" id="UP000838878"/>
    </source>
</evidence>
<dbReference type="InterPro" id="IPR006616">
    <property type="entry name" value="DM9_repeat"/>
</dbReference>
<dbReference type="SMART" id="SM00696">
    <property type="entry name" value="DM9"/>
    <property type="match status" value="2"/>
</dbReference>
<evidence type="ECO:0000313" key="1">
    <source>
        <dbReference type="EMBL" id="CAH0724655.1"/>
    </source>
</evidence>
<dbReference type="EMBL" id="OV170224">
    <property type="protein sequence ID" value="CAH0724655.1"/>
    <property type="molecule type" value="Genomic_DNA"/>
</dbReference>
<dbReference type="PANTHER" id="PTHR31649:SF10">
    <property type="entry name" value="IP19903P-RELATED"/>
    <property type="match status" value="1"/>
</dbReference>
<dbReference type="Proteomes" id="UP000838878">
    <property type="component" value="Chromosome 4"/>
</dbReference>
<organism evidence="1 2">
    <name type="scientific">Brenthis ino</name>
    <name type="common">lesser marbled fritillary</name>
    <dbReference type="NCBI Taxonomy" id="405034"/>
    <lineage>
        <taxon>Eukaryota</taxon>
        <taxon>Metazoa</taxon>
        <taxon>Ecdysozoa</taxon>
        <taxon>Arthropoda</taxon>
        <taxon>Hexapoda</taxon>
        <taxon>Insecta</taxon>
        <taxon>Pterygota</taxon>
        <taxon>Neoptera</taxon>
        <taxon>Endopterygota</taxon>
        <taxon>Lepidoptera</taxon>
        <taxon>Glossata</taxon>
        <taxon>Ditrysia</taxon>
        <taxon>Papilionoidea</taxon>
        <taxon>Nymphalidae</taxon>
        <taxon>Heliconiinae</taxon>
        <taxon>Argynnini</taxon>
        <taxon>Brenthis</taxon>
    </lineage>
</organism>
<keyword evidence="2" id="KW-1185">Reference proteome</keyword>
<dbReference type="OrthoDB" id="1925699at2759"/>